<evidence type="ECO:0000313" key="3">
    <source>
        <dbReference type="Proteomes" id="UP000708208"/>
    </source>
</evidence>
<gene>
    <name evidence="2" type="ORF">AFUS01_LOCUS34044</name>
</gene>
<proteinExistence type="predicted"/>
<reference evidence="2" key="1">
    <citation type="submission" date="2021-06" db="EMBL/GenBank/DDBJ databases">
        <authorList>
            <person name="Hodson N. C."/>
            <person name="Mongue J. A."/>
            <person name="Jaron S. K."/>
        </authorList>
    </citation>
    <scope>NUCLEOTIDE SEQUENCE</scope>
</reference>
<feature type="compositionally biased region" description="Basic and acidic residues" evidence="1">
    <location>
        <begin position="18"/>
        <end position="28"/>
    </location>
</feature>
<sequence>LDATRKYLEAERAKLEELNSSDEERLKFDEEEDMRGAGASSKWEVPDRQHYSSQSFGRLLTTESHEKPKITFPETPPTTGFTYGKDETLSGIVTPHLNLNWLGGHGLKLFGDDDATGQPLHGRSIGSEHAPGFPATKEGQALLTTTVLPDYKAPVPTRRTGPTPTLTAPVTNAMFPDPRMTHLGFRSTALPPLTNVHGSKQFRPRPPWAPPPTQTFPTATSRPTAPAVAAPPIHTQPGPPP</sequence>
<accession>A0A8J2L182</accession>
<keyword evidence="3" id="KW-1185">Reference proteome</keyword>
<feature type="region of interest" description="Disordered" evidence="1">
    <location>
        <begin position="152"/>
        <end position="173"/>
    </location>
</feature>
<evidence type="ECO:0000256" key="1">
    <source>
        <dbReference type="SAM" id="MobiDB-lite"/>
    </source>
</evidence>
<feature type="compositionally biased region" description="Pro residues" evidence="1">
    <location>
        <begin position="204"/>
        <end position="214"/>
    </location>
</feature>
<feature type="region of interest" description="Disordered" evidence="1">
    <location>
        <begin position="18"/>
        <end position="54"/>
    </location>
</feature>
<dbReference type="AlphaFoldDB" id="A0A8J2L182"/>
<feature type="region of interest" description="Disordered" evidence="1">
    <location>
        <begin position="190"/>
        <end position="241"/>
    </location>
</feature>
<name>A0A8J2L182_9HEXA</name>
<dbReference type="EMBL" id="CAJVCH010530786">
    <property type="protein sequence ID" value="CAG7823852.1"/>
    <property type="molecule type" value="Genomic_DNA"/>
</dbReference>
<feature type="non-terminal residue" evidence="2">
    <location>
        <position position="241"/>
    </location>
</feature>
<protein>
    <submittedName>
        <fullName evidence="2">Uncharacterized protein</fullName>
    </submittedName>
</protein>
<evidence type="ECO:0000313" key="2">
    <source>
        <dbReference type="EMBL" id="CAG7823852.1"/>
    </source>
</evidence>
<dbReference type="Proteomes" id="UP000708208">
    <property type="component" value="Unassembled WGS sequence"/>
</dbReference>
<feature type="non-terminal residue" evidence="2">
    <location>
        <position position="1"/>
    </location>
</feature>
<feature type="compositionally biased region" description="Low complexity" evidence="1">
    <location>
        <begin position="153"/>
        <end position="169"/>
    </location>
</feature>
<organism evidence="2 3">
    <name type="scientific">Allacma fusca</name>
    <dbReference type="NCBI Taxonomy" id="39272"/>
    <lineage>
        <taxon>Eukaryota</taxon>
        <taxon>Metazoa</taxon>
        <taxon>Ecdysozoa</taxon>
        <taxon>Arthropoda</taxon>
        <taxon>Hexapoda</taxon>
        <taxon>Collembola</taxon>
        <taxon>Symphypleona</taxon>
        <taxon>Sminthuridae</taxon>
        <taxon>Allacma</taxon>
    </lineage>
</organism>
<comment type="caution">
    <text evidence="2">The sequence shown here is derived from an EMBL/GenBank/DDBJ whole genome shotgun (WGS) entry which is preliminary data.</text>
</comment>